<feature type="domain" description="Gcp-like" evidence="1">
    <location>
        <begin position="38"/>
        <end position="145"/>
    </location>
</feature>
<sequence>MSNCYILSIETATQVCSVSLSNNGRLVDSVFSNEPNMHATALTVFIQELLDKTGLTFQDLAAISVSMGPGSYTGLRIGVSAAKGLCYAMDIPLIGINSLEAMLGGYLMNHEHVGEKLMLCPMIDARRLEVYTAFFDADGTTLTETHALIVDEQTFDAYLKEGFKVVLFGAGADKFKEMFASKEGVTIVEGFESHASQQGKQAYDKFKQQQFEDVAYFEPYYLKDFVVTKSKKNLLSS</sequence>
<evidence type="ECO:0000313" key="3">
    <source>
        <dbReference type="Proteomes" id="UP001363035"/>
    </source>
</evidence>
<dbReference type="Gene3D" id="3.30.420.40">
    <property type="match status" value="2"/>
</dbReference>
<dbReference type="CDD" id="cd24032">
    <property type="entry name" value="ASKHA_NBD_TsaB"/>
    <property type="match status" value="1"/>
</dbReference>
<keyword evidence="2" id="KW-0808">Transferase</keyword>
<evidence type="ECO:0000313" key="2">
    <source>
        <dbReference type="EMBL" id="MEI5984320.1"/>
    </source>
</evidence>
<dbReference type="Pfam" id="PF00814">
    <property type="entry name" value="TsaD"/>
    <property type="match status" value="1"/>
</dbReference>
<proteinExistence type="predicted"/>
<dbReference type="InterPro" id="IPR000905">
    <property type="entry name" value="Gcp-like_dom"/>
</dbReference>
<protein>
    <submittedName>
        <fullName evidence="2">tRNA (Adenosine(37)-N6)-threonylcarbamoyltransferase complex dimerization subunit type 1 TsaB</fullName>
        <ecNumber evidence="2">2.3.1.234</ecNumber>
    </submittedName>
</protein>
<accession>A0ABU8I4F3</accession>
<dbReference type="InterPro" id="IPR022496">
    <property type="entry name" value="T6A_TsaB"/>
</dbReference>
<keyword evidence="2" id="KW-0012">Acyltransferase</keyword>
<dbReference type="NCBIfam" id="TIGR03725">
    <property type="entry name" value="T6A_YeaZ"/>
    <property type="match status" value="1"/>
</dbReference>
<dbReference type="InterPro" id="IPR043129">
    <property type="entry name" value="ATPase_NBD"/>
</dbReference>
<gene>
    <name evidence="2" type="primary">tsaB</name>
    <name evidence="2" type="ORF">VJ786_05320</name>
</gene>
<reference evidence="2 3" key="1">
    <citation type="submission" date="2024-01" db="EMBL/GenBank/DDBJ databases">
        <title>Sphingobacterium tenebrionis sp. nov., a novel endophyte isolated from tenebrio molitor intestines.</title>
        <authorList>
            <person name="Zhang C."/>
        </authorList>
    </citation>
    <scope>NUCLEOTIDE SEQUENCE [LARGE SCALE GENOMIC DNA]</scope>
    <source>
        <strain evidence="2 3">PU5-4</strain>
    </source>
</reference>
<evidence type="ECO:0000259" key="1">
    <source>
        <dbReference type="Pfam" id="PF00814"/>
    </source>
</evidence>
<dbReference type="EMBL" id="JAYLLN010000008">
    <property type="protein sequence ID" value="MEI5984320.1"/>
    <property type="molecule type" value="Genomic_DNA"/>
</dbReference>
<name>A0ABU8I4F3_9SPHI</name>
<organism evidence="2 3">
    <name type="scientific">Sphingobacterium tenebrionis</name>
    <dbReference type="NCBI Taxonomy" id="3111775"/>
    <lineage>
        <taxon>Bacteria</taxon>
        <taxon>Pseudomonadati</taxon>
        <taxon>Bacteroidota</taxon>
        <taxon>Sphingobacteriia</taxon>
        <taxon>Sphingobacteriales</taxon>
        <taxon>Sphingobacteriaceae</taxon>
        <taxon>Sphingobacterium</taxon>
    </lineage>
</organism>
<dbReference type="SUPFAM" id="SSF53067">
    <property type="entry name" value="Actin-like ATPase domain"/>
    <property type="match status" value="2"/>
</dbReference>
<keyword evidence="3" id="KW-1185">Reference proteome</keyword>
<comment type="caution">
    <text evidence="2">The sequence shown here is derived from an EMBL/GenBank/DDBJ whole genome shotgun (WGS) entry which is preliminary data.</text>
</comment>
<dbReference type="GO" id="GO:0061711">
    <property type="term" value="F:tRNA N(6)-L-threonylcarbamoyladenine synthase activity"/>
    <property type="evidence" value="ECO:0007669"/>
    <property type="project" value="UniProtKB-EC"/>
</dbReference>
<dbReference type="EC" id="2.3.1.234" evidence="2"/>
<dbReference type="Proteomes" id="UP001363035">
    <property type="component" value="Unassembled WGS sequence"/>
</dbReference>
<dbReference type="PANTHER" id="PTHR11735">
    <property type="entry name" value="TRNA N6-ADENOSINE THREONYLCARBAMOYLTRANSFERASE"/>
    <property type="match status" value="1"/>
</dbReference>
<dbReference type="PANTHER" id="PTHR11735:SF11">
    <property type="entry name" value="TRNA THREONYLCARBAMOYLADENOSINE BIOSYNTHESIS PROTEIN TSAB"/>
    <property type="match status" value="1"/>
</dbReference>
<dbReference type="RefSeq" id="WP_134777023.1">
    <property type="nucleotide sequence ID" value="NZ_JAYLLN010000008.1"/>
</dbReference>